<dbReference type="PROSITE" id="PS51762">
    <property type="entry name" value="GH16_2"/>
    <property type="match status" value="1"/>
</dbReference>
<keyword evidence="3" id="KW-0378">Hydrolase</keyword>
<evidence type="ECO:0000256" key="1">
    <source>
        <dbReference type="ARBA" id="ARBA00022669"/>
    </source>
</evidence>
<evidence type="ECO:0000259" key="8">
    <source>
        <dbReference type="PROSITE" id="PS50941"/>
    </source>
</evidence>
<keyword evidence="5" id="KW-1015">Disulfide bond</keyword>
<name>A0A9P6JE41_MORAP</name>
<evidence type="ECO:0000256" key="7">
    <source>
        <dbReference type="SAM" id="SignalP"/>
    </source>
</evidence>
<dbReference type="InterPro" id="IPR001002">
    <property type="entry name" value="Chitin-bd_1"/>
</dbReference>
<dbReference type="Pfam" id="PF00722">
    <property type="entry name" value="Glyco_hydro_16"/>
    <property type="match status" value="1"/>
</dbReference>
<organism evidence="10 11">
    <name type="scientific">Mortierella alpina</name>
    <name type="common">Oleaginous fungus</name>
    <name type="synonym">Mortierella renispora</name>
    <dbReference type="NCBI Taxonomy" id="64518"/>
    <lineage>
        <taxon>Eukaryota</taxon>
        <taxon>Fungi</taxon>
        <taxon>Fungi incertae sedis</taxon>
        <taxon>Mucoromycota</taxon>
        <taxon>Mortierellomycotina</taxon>
        <taxon>Mortierellomycetes</taxon>
        <taxon>Mortierellales</taxon>
        <taxon>Mortierellaceae</taxon>
        <taxon>Mortierella</taxon>
    </lineage>
</organism>
<dbReference type="PANTHER" id="PTHR10963">
    <property type="entry name" value="GLYCOSYL HYDROLASE-RELATED"/>
    <property type="match status" value="1"/>
</dbReference>
<comment type="caution">
    <text evidence="5">Lacks conserved residue(s) required for the propagation of feature annotation.</text>
</comment>
<sequence>MRGLSTLALLAISAALAAAQQTSPPVSLPASTGLPESIFNPDLAYQRSKIVTAAAGCKNSPFGGNCPEKSPCCSGAGYCGSDPSFCAESCQASGSFAADSCWPLPMAVNLRDEFKDKSRMVNIKEFNGFPSTADWVIDRTPGTGIHAVITDDDKLVLKLNRAEKHPETGGGIGATVHSSRWMKWGTIEARLKTAANQPGPVSSFILISPTSGDEIDFEIVGKDPTNMQTNFYYKVQPGREVSYAHGQHINVDLDTSADYHTYKLEWTPTEMKWYFDGVLKRTAAASEVVGSYPDTPMRVAFGLWDGGYGNEGTAEWAGKNTSYEPNETREYQMVVDWVNITPMTPESSTDPWPGSKYLKQMETGGNDGANGGGNGNGNGGGGGGGASTGNGGNGGTGGARNMGTALSTHVAGTVVMATAAVVAGLLVV</sequence>
<protein>
    <recommendedName>
        <fullName evidence="12">Concanavalin A-like lectin/glucanase</fullName>
    </recommendedName>
</protein>
<dbReference type="InterPro" id="IPR013320">
    <property type="entry name" value="ConA-like_dom_sf"/>
</dbReference>
<keyword evidence="2 7" id="KW-0732">Signal</keyword>
<keyword evidence="4" id="KW-0326">Glycosidase</keyword>
<feature type="compositionally biased region" description="Gly residues" evidence="6">
    <location>
        <begin position="365"/>
        <end position="395"/>
    </location>
</feature>
<evidence type="ECO:0000256" key="4">
    <source>
        <dbReference type="ARBA" id="ARBA00023295"/>
    </source>
</evidence>
<dbReference type="PANTHER" id="PTHR10963:SF22">
    <property type="entry name" value="GLYCOSIDASE CRH2-RELATED"/>
    <property type="match status" value="1"/>
</dbReference>
<dbReference type="OrthoDB" id="4781at2759"/>
<feature type="domain" description="GH16" evidence="9">
    <location>
        <begin position="97"/>
        <end position="346"/>
    </location>
</feature>
<evidence type="ECO:0000259" key="9">
    <source>
        <dbReference type="PROSITE" id="PS51762"/>
    </source>
</evidence>
<comment type="caution">
    <text evidence="10">The sequence shown here is derived from an EMBL/GenBank/DDBJ whole genome shotgun (WGS) entry which is preliminary data.</text>
</comment>
<feature type="disulfide bond" evidence="5">
    <location>
        <begin position="72"/>
        <end position="86"/>
    </location>
</feature>
<dbReference type="SUPFAM" id="SSF57016">
    <property type="entry name" value="Plant lectins/antimicrobial peptides"/>
    <property type="match status" value="1"/>
</dbReference>
<reference evidence="10" key="1">
    <citation type="journal article" date="2020" name="Fungal Divers.">
        <title>Resolving the Mortierellaceae phylogeny through synthesis of multi-gene phylogenetics and phylogenomics.</title>
        <authorList>
            <person name="Vandepol N."/>
            <person name="Liber J."/>
            <person name="Desiro A."/>
            <person name="Na H."/>
            <person name="Kennedy M."/>
            <person name="Barry K."/>
            <person name="Grigoriev I.V."/>
            <person name="Miller A.N."/>
            <person name="O'Donnell K."/>
            <person name="Stajich J.E."/>
            <person name="Bonito G."/>
        </authorList>
    </citation>
    <scope>NUCLEOTIDE SEQUENCE</scope>
    <source>
        <strain evidence="10">CK1249</strain>
    </source>
</reference>
<proteinExistence type="predicted"/>
<dbReference type="GO" id="GO:0004553">
    <property type="term" value="F:hydrolase activity, hydrolyzing O-glycosyl compounds"/>
    <property type="evidence" value="ECO:0007669"/>
    <property type="project" value="InterPro"/>
</dbReference>
<evidence type="ECO:0000256" key="3">
    <source>
        <dbReference type="ARBA" id="ARBA00022801"/>
    </source>
</evidence>
<feature type="region of interest" description="Disordered" evidence="6">
    <location>
        <begin position="359"/>
        <end position="395"/>
    </location>
</feature>
<dbReference type="AlphaFoldDB" id="A0A9P6JE41"/>
<dbReference type="EMBL" id="JAAAHY010000037">
    <property type="protein sequence ID" value="KAF9968125.1"/>
    <property type="molecule type" value="Genomic_DNA"/>
</dbReference>
<dbReference type="GO" id="GO:0008061">
    <property type="term" value="F:chitin binding"/>
    <property type="evidence" value="ECO:0007669"/>
    <property type="project" value="UniProtKB-UniRule"/>
</dbReference>
<feature type="chain" id="PRO_5040163686" description="Concanavalin A-like lectin/glucanase" evidence="7">
    <location>
        <begin position="20"/>
        <end position="428"/>
    </location>
</feature>
<dbReference type="PROSITE" id="PS50941">
    <property type="entry name" value="CHIT_BIND_I_2"/>
    <property type="match status" value="1"/>
</dbReference>
<dbReference type="InterPro" id="IPR050546">
    <property type="entry name" value="Glycosyl_Hydrlase_16"/>
</dbReference>
<dbReference type="GO" id="GO:0005975">
    <property type="term" value="P:carbohydrate metabolic process"/>
    <property type="evidence" value="ECO:0007669"/>
    <property type="project" value="InterPro"/>
</dbReference>
<keyword evidence="11" id="KW-1185">Reference proteome</keyword>
<dbReference type="PROSITE" id="PS00026">
    <property type="entry name" value="CHIT_BIND_I_1"/>
    <property type="match status" value="1"/>
</dbReference>
<evidence type="ECO:0000313" key="10">
    <source>
        <dbReference type="EMBL" id="KAF9968125.1"/>
    </source>
</evidence>
<accession>A0A9P6JE41</accession>
<evidence type="ECO:0000256" key="6">
    <source>
        <dbReference type="SAM" id="MobiDB-lite"/>
    </source>
</evidence>
<dbReference type="InterPro" id="IPR018371">
    <property type="entry name" value="Chitin-binding_1_CS"/>
</dbReference>
<evidence type="ECO:0000313" key="11">
    <source>
        <dbReference type="Proteomes" id="UP000738359"/>
    </source>
</evidence>
<dbReference type="PROSITE" id="PS01034">
    <property type="entry name" value="GH16_1"/>
    <property type="match status" value="1"/>
</dbReference>
<evidence type="ECO:0000256" key="2">
    <source>
        <dbReference type="ARBA" id="ARBA00022729"/>
    </source>
</evidence>
<dbReference type="SUPFAM" id="SSF49899">
    <property type="entry name" value="Concanavalin A-like lectins/glucanases"/>
    <property type="match status" value="1"/>
</dbReference>
<dbReference type="InterPro" id="IPR036861">
    <property type="entry name" value="Endochitinase-like_sf"/>
</dbReference>
<dbReference type="Gene3D" id="2.60.120.200">
    <property type="match status" value="1"/>
</dbReference>
<feature type="signal peptide" evidence="7">
    <location>
        <begin position="1"/>
        <end position="19"/>
    </location>
</feature>
<dbReference type="Proteomes" id="UP000738359">
    <property type="component" value="Unassembled WGS sequence"/>
</dbReference>
<gene>
    <name evidence="10" type="ORF">BGZ70_006524</name>
</gene>
<evidence type="ECO:0008006" key="12">
    <source>
        <dbReference type="Google" id="ProtNLM"/>
    </source>
</evidence>
<dbReference type="InterPro" id="IPR000757">
    <property type="entry name" value="Beta-glucanase-like"/>
</dbReference>
<dbReference type="InterPro" id="IPR008263">
    <property type="entry name" value="GH16_AS"/>
</dbReference>
<feature type="domain" description="Chitin-binding type-1" evidence="8">
    <location>
        <begin position="54"/>
        <end position="103"/>
    </location>
</feature>
<keyword evidence="1 5" id="KW-0147">Chitin-binding</keyword>
<evidence type="ECO:0000256" key="5">
    <source>
        <dbReference type="PROSITE-ProRule" id="PRU00261"/>
    </source>
</evidence>